<evidence type="ECO:0000313" key="2">
    <source>
        <dbReference type="EMBL" id="MPL77884.1"/>
    </source>
</evidence>
<evidence type="ECO:0000259" key="1">
    <source>
        <dbReference type="Pfam" id="PF17761"/>
    </source>
</evidence>
<name>A0A644UG12_9ZZZZ</name>
<dbReference type="PANTHER" id="PTHR30547">
    <property type="entry name" value="UNCHARACTERIZED PROTEIN YHCG-RELATED"/>
    <property type="match status" value="1"/>
</dbReference>
<organism evidence="2">
    <name type="scientific">bioreactor metagenome</name>
    <dbReference type="NCBI Taxonomy" id="1076179"/>
    <lineage>
        <taxon>unclassified sequences</taxon>
        <taxon>metagenomes</taxon>
        <taxon>ecological metagenomes</taxon>
    </lineage>
</organism>
<dbReference type="PANTHER" id="PTHR30547:SF5">
    <property type="entry name" value="NUCLEASE YHCG-RELATED"/>
    <property type="match status" value="1"/>
</dbReference>
<comment type="caution">
    <text evidence="2">The sequence shown here is derived from an EMBL/GenBank/DDBJ whole genome shotgun (WGS) entry which is preliminary data.</text>
</comment>
<accession>A0A644UG12</accession>
<feature type="domain" description="YhcG N-terminal" evidence="1">
    <location>
        <begin position="17"/>
        <end position="93"/>
    </location>
</feature>
<proteinExistence type="predicted"/>
<dbReference type="Pfam" id="PF17761">
    <property type="entry name" value="DUF1016_N"/>
    <property type="match status" value="1"/>
</dbReference>
<sequence length="113" mass="13024">MTDLPDTDLLADTCHSVQRNVLAAQSPVSRAVNSAMVFAYRDIRRQVVLASGRKERADYGEGLLKYLSKRLSTEFGEAFSERNLRYMRQFFLTPRAEQFHIIAHRKSPEFISK</sequence>
<gene>
    <name evidence="2" type="ORF">SDC9_23744</name>
</gene>
<dbReference type="EMBL" id="VSSQ01000111">
    <property type="protein sequence ID" value="MPL77884.1"/>
    <property type="molecule type" value="Genomic_DNA"/>
</dbReference>
<protein>
    <recommendedName>
        <fullName evidence="1">YhcG N-terminal domain-containing protein</fullName>
    </recommendedName>
</protein>
<reference evidence="2" key="1">
    <citation type="submission" date="2019-08" db="EMBL/GenBank/DDBJ databases">
        <authorList>
            <person name="Kucharzyk K."/>
            <person name="Murdoch R.W."/>
            <person name="Higgins S."/>
            <person name="Loffler F."/>
        </authorList>
    </citation>
    <scope>NUCLEOTIDE SEQUENCE</scope>
</reference>
<dbReference type="InterPro" id="IPR041527">
    <property type="entry name" value="YhcG_N"/>
</dbReference>
<dbReference type="AlphaFoldDB" id="A0A644UG12"/>
<dbReference type="InterPro" id="IPR053148">
    <property type="entry name" value="PD-DEXK-like_domain"/>
</dbReference>